<keyword evidence="3" id="KW-0808">Transferase</keyword>
<dbReference type="CDD" id="cd03798">
    <property type="entry name" value="GT4_WlbH-like"/>
    <property type="match status" value="1"/>
</dbReference>
<keyword evidence="4" id="KW-1185">Reference proteome</keyword>
<dbReference type="Pfam" id="PF13439">
    <property type="entry name" value="Glyco_transf_4"/>
    <property type="match status" value="1"/>
</dbReference>
<dbReference type="PANTHER" id="PTHR45947:SF3">
    <property type="entry name" value="SULFOQUINOVOSYL TRANSFERASE SQD2"/>
    <property type="match status" value="1"/>
</dbReference>
<name>H8FQC5_MAGML</name>
<dbReference type="STRING" id="1150626.PHAMO_210074"/>
<sequence length="411" mass="44804">MGAVSGIAVAPSDRHRTGRRPLRLLTFTTLFPNPGQPVNGIFVENRLRHLVESGEVEARVVAPVPWFPSSHPRWGEWSKFALAPPTETRHGLRIWHPRYPVIAKVGMSVAPLLLYTWTRAVVGRLLAQEDIDAIDAHYFYPDGVAAALLAREFKKPLVITGRGSDLNQIPQYVLPGRQIAWAARRANGIITVCEALTDPLRNLGVADDKIRVLRNGVDLVGFHPIDRVTARAALGLSGPTLLSVGLLIERKGHHLIIEAMAHLPDFTLLIAGGGPDRAQLEALAQRMGVAERVRFLGVVPHQSLATIYSAADALVLASSREGWANVLLESMACATPVVATNVWGTAEAVTAPEAGVLISERSAQGIVEGVRRLFAALPERAATRRHAERFSWDKTTQGQIELFRTITGQPF</sequence>
<keyword evidence="3" id="KW-0328">Glycosyltransferase</keyword>
<dbReference type="AlphaFoldDB" id="H8FQC5"/>
<feature type="domain" description="Glycosyl transferase family 1" evidence="1">
    <location>
        <begin position="238"/>
        <end position="387"/>
    </location>
</feature>
<dbReference type="Pfam" id="PF00534">
    <property type="entry name" value="Glycos_transf_1"/>
    <property type="match status" value="1"/>
</dbReference>
<dbReference type="OrthoDB" id="258796at2"/>
<dbReference type="SUPFAM" id="SSF53756">
    <property type="entry name" value="UDP-Glycosyltransferase/glycogen phosphorylase"/>
    <property type="match status" value="1"/>
</dbReference>
<dbReference type="Gene3D" id="3.40.50.2000">
    <property type="entry name" value="Glycogen Phosphorylase B"/>
    <property type="match status" value="2"/>
</dbReference>
<evidence type="ECO:0000259" key="2">
    <source>
        <dbReference type="Pfam" id="PF13439"/>
    </source>
</evidence>
<dbReference type="RefSeq" id="WP_002726932.1">
    <property type="nucleotide sequence ID" value="NZ_CAHP01000014.1"/>
</dbReference>
<dbReference type="GO" id="GO:0016757">
    <property type="term" value="F:glycosyltransferase activity"/>
    <property type="evidence" value="ECO:0007669"/>
    <property type="project" value="UniProtKB-KW"/>
</dbReference>
<accession>H8FQC5</accession>
<feature type="domain" description="Glycosyltransferase subfamily 4-like N-terminal" evidence="2">
    <location>
        <begin position="100"/>
        <end position="219"/>
    </location>
</feature>
<dbReference type="InterPro" id="IPR001296">
    <property type="entry name" value="Glyco_trans_1"/>
</dbReference>
<evidence type="ECO:0000259" key="1">
    <source>
        <dbReference type="Pfam" id="PF00534"/>
    </source>
</evidence>
<comment type="caution">
    <text evidence="3">The sequence shown here is derived from an EMBL/GenBank/DDBJ whole genome shotgun (WGS) entry which is preliminary data.</text>
</comment>
<protein>
    <submittedName>
        <fullName evidence="3">Putative Glycosyl transferase, group 1</fullName>
        <ecNumber evidence="3">2.4.1.-</ecNumber>
    </submittedName>
</protein>
<dbReference type="EC" id="2.4.1.-" evidence="3"/>
<dbReference type="EMBL" id="CAHP01000014">
    <property type="protein sequence ID" value="CCG40563.1"/>
    <property type="molecule type" value="Genomic_DNA"/>
</dbReference>
<evidence type="ECO:0000313" key="4">
    <source>
        <dbReference type="Proteomes" id="UP000004169"/>
    </source>
</evidence>
<organism evidence="3 4">
    <name type="scientific">Magnetospirillum molischianum DSM 120</name>
    <dbReference type="NCBI Taxonomy" id="1150626"/>
    <lineage>
        <taxon>Bacteria</taxon>
        <taxon>Pseudomonadati</taxon>
        <taxon>Pseudomonadota</taxon>
        <taxon>Alphaproteobacteria</taxon>
        <taxon>Rhodospirillales</taxon>
        <taxon>Rhodospirillaceae</taxon>
        <taxon>Magnetospirillum</taxon>
    </lineage>
</organism>
<evidence type="ECO:0000313" key="3">
    <source>
        <dbReference type="EMBL" id="CCG40563.1"/>
    </source>
</evidence>
<dbReference type="eggNOG" id="COG0438">
    <property type="taxonomic scope" value="Bacteria"/>
</dbReference>
<dbReference type="Proteomes" id="UP000004169">
    <property type="component" value="Unassembled WGS sequence"/>
</dbReference>
<reference evidence="3 4" key="1">
    <citation type="journal article" date="2012" name="J. Bacteriol.">
        <title>Draft Genome Sequence of the Purple Photosynthetic Bacterium Phaeospirillum molischianum DSM120, a Particularly Versatile Bacterium.</title>
        <authorList>
            <person name="Duquesne K."/>
            <person name="Prima V."/>
            <person name="Ji B."/>
            <person name="Rouy Z."/>
            <person name="Medigue C."/>
            <person name="Talla E."/>
            <person name="Sturgis J.N."/>
        </authorList>
    </citation>
    <scope>NUCLEOTIDE SEQUENCE [LARGE SCALE GENOMIC DNA]</scope>
    <source>
        <strain evidence="4">DSM120</strain>
    </source>
</reference>
<proteinExistence type="predicted"/>
<dbReference type="PANTHER" id="PTHR45947">
    <property type="entry name" value="SULFOQUINOVOSYL TRANSFERASE SQD2"/>
    <property type="match status" value="1"/>
</dbReference>
<dbReference type="InterPro" id="IPR028098">
    <property type="entry name" value="Glyco_trans_4-like_N"/>
</dbReference>
<dbReference type="InterPro" id="IPR050194">
    <property type="entry name" value="Glycosyltransferase_grp1"/>
</dbReference>
<gene>
    <name evidence="3" type="ORF">PHAMO_210074</name>
</gene>